<reference evidence="1" key="1">
    <citation type="journal article" date="2014" name="Front. Microbiol.">
        <title>High frequency of phylogenetically diverse reductive dehalogenase-homologous genes in deep subseafloor sedimentary metagenomes.</title>
        <authorList>
            <person name="Kawai M."/>
            <person name="Futagami T."/>
            <person name="Toyoda A."/>
            <person name="Takaki Y."/>
            <person name="Nishi S."/>
            <person name="Hori S."/>
            <person name="Arai W."/>
            <person name="Tsubouchi T."/>
            <person name="Morono Y."/>
            <person name="Uchiyama I."/>
            <person name="Ito T."/>
            <person name="Fujiyama A."/>
            <person name="Inagaki F."/>
            <person name="Takami H."/>
        </authorList>
    </citation>
    <scope>NUCLEOTIDE SEQUENCE</scope>
    <source>
        <strain evidence="1">Expedition CK06-06</strain>
    </source>
</reference>
<proteinExistence type="predicted"/>
<gene>
    <name evidence="1" type="ORF">S06H3_45385</name>
</gene>
<feature type="non-terminal residue" evidence="1">
    <location>
        <position position="1"/>
    </location>
</feature>
<name>X1P2E4_9ZZZZ</name>
<organism evidence="1">
    <name type="scientific">marine sediment metagenome</name>
    <dbReference type="NCBI Taxonomy" id="412755"/>
    <lineage>
        <taxon>unclassified sequences</taxon>
        <taxon>metagenomes</taxon>
        <taxon>ecological metagenomes</taxon>
    </lineage>
</organism>
<accession>X1P2E4</accession>
<sequence>YDLCVINNENKHDKLTPQTREETETYTVRGPHGSVSVIVNNPNVRVTSKPGAVKIFEVPAQFTPEEIKTAPSGLKHERTIWVSFVFEDTNIDVLNLLNKAVPDIETLATSIYDVLKR</sequence>
<dbReference type="AlphaFoldDB" id="X1P2E4"/>
<dbReference type="EMBL" id="BARV01028329">
    <property type="protein sequence ID" value="GAI33225.1"/>
    <property type="molecule type" value="Genomic_DNA"/>
</dbReference>
<protein>
    <submittedName>
        <fullName evidence="1">Uncharacterized protein</fullName>
    </submittedName>
</protein>
<evidence type="ECO:0000313" key="1">
    <source>
        <dbReference type="EMBL" id="GAI33225.1"/>
    </source>
</evidence>
<comment type="caution">
    <text evidence="1">The sequence shown here is derived from an EMBL/GenBank/DDBJ whole genome shotgun (WGS) entry which is preliminary data.</text>
</comment>